<evidence type="ECO:0000256" key="1">
    <source>
        <dbReference type="SAM" id="MobiDB-lite"/>
    </source>
</evidence>
<dbReference type="eggNOG" id="ENOG502SM03">
    <property type="taxonomic scope" value="Eukaryota"/>
</dbReference>
<dbReference type="InParanoid" id="A8NZU3"/>
<evidence type="ECO:0000313" key="4">
    <source>
        <dbReference type="Proteomes" id="UP000001861"/>
    </source>
</evidence>
<dbReference type="Pfam" id="PF00646">
    <property type="entry name" value="F-box"/>
    <property type="match status" value="1"/>
</dbReference>
<dbReference type="Proteomes" id="UP000001861">
    <property type="component" value="Unassembled WGS sequence"/>
</dbReference>
<gene>
    <name evidence="3" type="ORF">CC1G_06956</name>
</gene>
<dbReference type="InterPro" id="IPR036047">
    <property type="entry name" value="F-box-like_dom_sf"/>
</dbReference>
<accession>A8NZU3</accession>
<dbReference type="RefSeq" id="XP_001837750.1">
    <property type="nucleotide sequence ID" value="XM_001837698.1"/>
</dbReference>
<feature type="region of interest" description="Disordered" evidence="1">
    <location>
        <begin position="587"/>
        <end position="631"/>
    </location>
</feature>
<feature type="region of interest" description="Disordered" evidence="1">
    <location>
        <begin position="680"/>
        <end position="758"/>
    </location>
</feature>
<feature type="compositionally biased region" description="Acidic residues" evidence="1">
    <location>
        <begin position="729"/>
        <end position="739"/>
    </location>
</feature>
<dbReference type="CDD" id="cd09917">
    <property type="entry name" value="F-box_SF"/>
    <property type="match status" value="1"/>
</dbReference>
<dbReference type="SMART" id="SM00256">
    <property type="entry name" value="FBOX"/>
    <property type="match status" value="1"/>
</dbReference>
<dbReference type="Gene3D" id="1.20.1280.50">
    <property type="match status" value="1"/>
</dbReference>
<dbReference type="OrthoDB" id="2751409at2759"/>
<evidence type="ECO:0000313" key="3">
    <source>
        <dbReference type="EMBL" id="EAU84094.1"/>
    </source>
</evidence>
<keyword evidence="4" id="KW-1185">Reference proteome</keyword>
<comment type="caution">
    <text evidence="3">The sequence shown here is derived from an EMBL/GenBank/DDBJ whole genome shotgun (WGS) entry which is preliminary data.</text>
</comment>
<reference evidence="3 4" key="1">
    <citation type="journal article" date="2010" name="Proc. Natl. Acad. Sci. U.S.A.">
        <title>Insights into evolution of multicellular fungi from the assembled chromosomes of the mushroom Coprinopsis cinerea (Coprinus cinereus).</title>
        <authorList>
            <person name="Stajich J.E."/>
            <person name="Wilke S.K."/>
            <person name="Ahren D."/>
            <person name="Au C.H."/>
            <person name="Birren B.W."/>
            <person name="Borodovsky M."/>
            <person name="Burns C."/>
            <person name="Canback B."/>
            <person name="Casselton L.A."/>
            <person name="Cheng C.K."/>
            <person name="Deng J."/>
            <person name="Dietrich F.S."/>
            <person name="Fargo D.C."/>
            <person name="Farman M.L."/>
            <person name="Gathman A.C."/>
            <person name="Goldberg J."/>
            <person name="Guigo R."/>
            <person name="Hoegger P.J."/>
            <person name="Hooker J.B."/>
            <person name="Huggins A."/>
            <person name="James T.Y."/>
            <person name="Kamada T."/>
            <person name="Kilaru S."/>
            <person name="Kodira C."/>
            <person name="Kues U."/>
            <person name="Kupfer D."/>
            <person name="Kwan H.S."/>
            <person name="Lomsadze A."/>
            <person name="Li W."/>
            <person name="Lilly W.W."/>
            <person name="Ma L.J."/>
            <person name="Mackey A.J."/>
            <person name="Manning G."/>
            <person name="Martin F."/>
            <person name="Muraguchi H."/>
            <person name="Natvig D.O."/>
            <person name="Palmerini H."/>
            <person name="Ramesh M.A."/>
            <person name="Rehmeyer C.J."/>
            <person name="Roe B.A."/>
            <person name="Shenoy N."/>
            <person name="Stanke M."/>
            <person name="Ter-Hovhannisyan V."/>
            <person name="Tunlid A."/>
            <person name="Velagapudi R."/>
            <person name="Vision T.J."/>
            <person name="Zeng Q."/>
            <person name="Zolan M.E."/>
            <person name="Pukkila P.J."/>
        </authorList>
    </citation>
    <scope>NUCLEOTIDE SEQUENCE [LARGE SCALE GENOMIC DNA]</scope>
    <source>
        <strain evidence="4">Okayama-7 / 130 / ATCC MYA-4618 / FGSC 9003</strain>
    </source>
</reference>
<feature type="compositionally biased region" description="Low complexity" evidence="1">
    <location>
        <begin position="691"/>
        <end position="706"/>
    </location>
</feature>
<dbReference type="KEGG" id="cci:CC1G_06956"/>
<proteinExistence type="predicted"/>
<evidence type="ECO:0000259" key="2">
    <source>
        <dbReference type="PROSITE" id="PS50181"/>
    </source>
</evidence>
<dbReference type="PROSITE" id="PS50181">
    <property type="entry name" value="FBOX"/>
    <property type="match status" value="1"/>
</dbReference>
<dbReference type="VEuPathDB" id="FungiDB:CC1G_06956"/>
<organism evidence="3 4">
    <name type="scientific">Coprinopsis cinerea (strain Okayama-7 / 130 / ATCC MYA-4618 / FGSC 9003)</name>
    <name type="common">Inky cap fungus</name>
    <name type="synonym">Hormographiella aspergillata</name>
    <dbReference type="NCBI Taxonomy" id="240176"/>
    <lineage>
        <taxon>Eukaryota</taxon>
        <taxon>Fungi</taxon>
        <taxon>Dikarya</taxon>
        <taxon>Basidiomycota</taxon>
        <taxon>Agaricomycotina</taxon>
        <taxon>Agaricomycetes</taxon>
        <taxon>Agaricomycetidae</taxon>
        <taxon>Agaricales</taxon>
        <taxon>Agaricineae</taxon>
        <taxon>Psathyrellaceae</taxon>
        <taxon>Coprinopsis</taxon>
    </lineage>
</organism>
<feature type="region of interest" description="Disordered" evidence="1">
    <location>
        <begin position="493"/>
        <end position="555"/>
    </location>
</feature>
<feature type="compositionally biased region" description="Acidic residues" evidence="1">
    <location>
        <begin position="587"/>
        <end position="615"/>
    </location>
</feature>
<dbReference type="OMA" id="YRIFDEP"/>
<dbReference type="SUPFAM" id="SSF81383">
    <property type="entry name" value="F-box domain"/>
    <property type="match status" value="1"/>
</dbReference>
<dbReference type="GeneID" id="6014312"/>
<dbReference type="AlphaFoldDB" id="A8NZU3"/>
<name>A8NZU3_COPC7</name>
<dbReference type="EMBL" id="AACS02000006">
    <property type="protein sequence ID" value="EAU84094.1"/>
    <property type="molecule type" value="Genomic_DNA"/>
</dbReference>
<feature type="compositionally biased region" description="Basic and acidic residues" evidence="1">
    <location>
        <begin position="517"/>
        <end position="529"/>
    </location>
</feature>
<sequence length="823" mass="91087">MSSPLLSLPNELVIAILSNLPIIDLFRCEQVCKTLHSLIKSSTELQYLIALEQAGYEDVPSSAVGIPTKLEKLKAAYESWHNLKARFVTEVEVTHRPSGIYDLCGGIYLLGEETRHTLYHLTLPQHEDDKPEWKGITVTESIIDMGLSVDEHDLIAIITTTPIPITEPEEQQLHEIGLHLLQFSTGQPHPDVKVHRLVVHRSKLDRPAIGMEIVGDNLILILSHWRGGPHRPEDRLFVFEWKTGKLKMSLVAPNRSYSGPIFLAEHYFLLPNSKKGLLEVWDIPRGTSEPSPSSPRCNLLLPTLAPGRIFTSISCRGEPNPMGDTSLPGSKFRHRPYQANTDSAIMIFNVNVEPSLNRFGIHLGHTYSFFVHRRSIINVVEGVEKGLYSDASVTNGSLPPATLPVGSPPIDIHFPGPSDKPTELPGHESPTVPWAEWGPKCTRWFEVDRLPTRWITTTAGQRAVLMGREPTGGTTFMVFDFNPWNVKRVAWEDKQRQRRRRERKGKGKAVEAEDEKEDLKGKGVDRGETQVEPPTIETGSVHSPSEDGREENGATSEAADDYFYHGSPTESIMALEGDIVLEPDGVEEVEDDEDGWVTEEDEGEGEGEVENDENEPPAQQPQPLPAAGGPLNFTMLDLQHLHPGFVALLFGENGAAIQAQLAALQAPIMNNDGLGHLGELLAPEEAGGSGSSDSSNGNGTRGGSSSHAMPGAWQESDEEREESVVQAASDDEWDDDDDDDRGRGYGRDQHGRPKNGVVYKQPNQVDKIGRSFESPIISELPFVQYVARNQPSYDGVLMDEERILGIVTDEMDVIKRVDVHYFG</sequence>
<protein>
    <recommendedName>
        <fullName evidence="2">F-box domain-containing protein</fullName>
    </recommendedName>
</protein>
<feature type="compositionally biased region" description="Basic and acidic residues" evidence="1">
    <location>
        <begin position="740"/>
        <end position="751"/>
    </location>
</feature>
<dbReference type="InterPro" id="IPR001810">
    <property type="entry name" value="F-box_dom"/>
</dbReference>
<feature type="compositionally biased region" description="Basic residues" evidence="1">
    <location>
        <begin position="496"/>
        <end position="507"/>
    </location>
</feature>
<feature type="domain" description="F-box" evidence="2">
    <location>
        <begin position="2"/>
        <end position="48"/>
    </location>
</feature>